<name>A0AAU9BKP2_9ENTR</name>
<dbReference type="PANTHER" id="PTHR43767:SF1">
    <property type="entry name" value="NONRIBOSOMAL PEPTIDE SYNTHASE PES1 (EUROFUNG)-RELATED"/>
    <property type="match status" value="1"/>
</dbReference>
<evidence type="ECO:0000313" key="1">
    <source>
        <dbReference type="EMBL" id="BCL44934.1"/>
    </source>
</evidence>
<dbReference type="AlphaFoldDB" id="A0AAU9BKP2"/>
<dbReference type="PANTHER" id="PTHR43767">
    <property type="entry name" value="LONG-CHAIN-FATTY-ACID--COA LIGASE"/>
    <property type="match status" value="1"/>
</dbReference>
<dbReference type="GO" id="GO:0016878">
    <property type="term" value="F:acid-thiol ligase activity"/>
    <property type="evidence" value="ECO:0007669"/>
    <property type="project" value="UniProtKB-ARBA"/>
</dbReference>
<dbReference type="Proteomes" id="UP000595858">
    <property type="component" value="Chromosome"/>
</dbReference>
<proteinExistence type="predicted"/>
<protein>
    <submittedName>
        <fullName evidence="1">AMP-dependent synthetase</fullName>
    </submittedName>
</protein>
<dbReference type="InterPro" id="IPR050237">
    <property type="entry name" value="ATP-dep_AMP-bd_enzyme"/>
</dbReference>
<dbReference type="InterPro" id="IPR045851">
    <property type="entry name" value="AMP-bd_C_sf"/>
</dbReference>
<dbReference type="SUPFAM" id="SSF56801">
    <property type="entry name" value="Acetyl-CoA synthetase-like"/>
    <property type="match status" value="1"/>
</dbReference>
<dbReference type="RefSeq" id="WP_244857371.1">
    <property type="nucleotide sequence ID" value="NZ_AP023447.1"/>
</dbReference>
<dbReference type="Gene3D" id="3.40.50.12780">
    <property type="entry name" value="N-terminal domain of ligase-like"/>
    <property type="match status" value="1"/>
</dbReference>
<reference evidence="1" key="1">
    <citation type="journal article" date="2020" name="J Glob Antimicrob Resist">
        <title>Genomic characterization of clinical Enterobacter roggenkampii co-harboring blaIMP-1- and blaGES-5-encoding IncP6 and mcr-9-encoding IncHI2 plasmids isolated in Japan.</title>
        <authorList>
            <person name="Umeda K."/>
            <person name="Nakamura H."/>
            <person name="Fukuda A."/>
            <person name="Matsumoto Y."/>
            <person name="Motooka D."/>
            <person name="Nakamura S."/>
            <person name="Yasui Y."/>
            <person name="Yoshida H."/>
            <person name="Kawahara R."/>
        </authorList>
    </citation>
    <scope>NUCLEOTIDE SEQUENCE</scope>
    <source>
        <strain evidence="1">OIPH-N260</strain>
    </source>
</reference>
<dbReference type="Gene3D" id="3.30.300.30">
    <property type="match status" value="1"/>
</dbReference>
<accession>A0AAU9BKP2</accession>
<sequence length="459" mass="51526">MTNPLPLGQWLNAPRPDDTPVAWLDDRTWTLGQLRHDVTLLVETLRQQEGERWALCFENSYLFIVALLASLHAGKTPVIPGHSRVSQLEEQQSLFSGVLSDRTLGFHGKQIVVASSHQTASHWVPLPPIDENRFVELFTSGSTGTPRRVVKHIVSLDREARLLANRFGERLAGCSIVASVVPQHLYGLTFRIVLPMALGLPLHAAMLYYAEQLAALPPDRQYLFISSPAFLKRLDTELAAPPVRMLISAGGMLPWRDVSTTSGWLNLWPDEIYGSTETGILAWRHRQEDNVPWLPFPGVIFHQEDDACRVTSPLIHKPEGLQLDDILHFDSEGLFSIAGRRGRVVKIEEKRISLNEIERRLLELDGICEAAALPVTRGGRQGIGALLVLDETARQRGYVQDKKAQEFAWRRALLPWLEPVAVPRYWRIVDEMPDQRAGGVRADGLHPRRAGGCGWSTRH</sequence>
<organism evidence="1 2">
    <name type="scientific">Enterobacter roggenkampii</name>
    <dbReference type="NCBI Taxonomy" id="1812935"/>
    <lineage>
        <taxon>Bacteria</taxon>
        <taxon>Pseudomonadati</taxon>
        <taxon>Pseudomonadota</taxon>
        <taxon>Gammaproteobacteria</taxon>
        <taxon>Enterobacterales</taxon>
        <taxon>Enterobacteriaceae</taxon>
        <taxon>Enterobacter</taxon>
        <taxon>Enterobacter cloacae complex</taxon>
    </lineage>
</organism>
<dbReference type="InterPro" id="IPR042099">
    <property type="entry name" value="ANL_N_sf"/>
</dbReference>
<gene>
    <name evidence="1" type="ORF">OIPHN260_44360</name>
</gene>
<dbReference type="EMBL" id="AP023447">
    <property type="protein sequence ID" value="BCL44934.1"/>
    <property type="molecule type" value="Genomic_DNA"/>
</dbReference>
<evidence type="ECO:0000313" key="2">
    <source>
        <dbReference type="Proteomes" id="UP000595858"/>
    </source>
</evidence>